<dbReference type="Proteomes" id="UP001551675">
    <property type="component" value="Unassembled WGS sequence"/>
</dbReference>
<keyword evidence="2" id="KW-1185">Reference proteome</keyword>
<evidence type="ECO:0000313" key="1">
    <source>
        <dbReference type="EMBL" id="MEV0968538.1"/>
    </source>
</evidence>
<dbReference type="EMBL" id="JBFALK010000003">
    <property type="protein sequence ID" value="MEV0968538.1"/>
    <property type="molecule type" value="Genomic_DNA"/>
</dbReference>
<accession>A0ABV3GA81</accession>
<reference evidence="1 2" key="1">
    <citation type="submission" date="2024-06" db="EMBL/GenBank/DDBJ databases">
        <title>The Natural Products Discovery Center: Release of the First 8490 Sequenced Strains for Exploring Actinobacteria Biosynthetic Diversity.</title>
        <authorList>
            <person name="Kalkreuter E."/>
            <person name="Kautsar S.A."/>
            <person name="Yang D."/>
            <person name="Bader C.D."/>
            <person name="Teijaro C.N."/>
            <person name="Fluegel L."/>
            <person name="Davis C.M."/>
            <person name="Simpson J.R."/>
            <person name="Lauterbach L."/>
            <person name="Steele A.D."/>
            <person name="Gui C."/>
            <person name="Meng S."/>
            <person name="Li G."/>
            <person name="Viehrig K."/>
            <person name="Ye F."/>
            <person name="Su P."/>
            <person name="Kiefer A.F."/>
            <person name="Nichols A."/>
            <person name="Cepeda A.J."/>
            <person name="Yan W."/>
            <person name="Fan B."/>
            <person name="Jiang Y."/>
            <person name="Adhikari A."/>
            <person name="Zheng C.-J."/>
            <person name="Schuster L."/>
            <person name="Cowan T.M."/>
            <person name="Smanski M.J."/>
            <person name="Chevrette M.G."/>
            <person name="De Carvalho L.P.S."/>
            <person name="Shen B."/>
        </authorList>
    </citation>
    <scope>NUCLEOTIDE SEQUENCE [LARGE SCALE GENOMIC DNA]</scope>
    <source>
        <strain evidence="1 2">NPDC050100</strain>
    </source>
</reference>
<protein>
    <submittedName>
        <fullName evidence="1">Uncharacterized protein</fullName>
    </submittedName>
</protein>
<sequence>MTFRDLRERYGSEWVIRDDPTPSATRRQQLDDWERKAQPDLTMNLWAADAVELGEQLAEQERLLEKARA</sequence>
<name>A0ABV3GA81_MICGL</name>
<dbReference type="RefSeq" id="WP_358131325.1">
    <property type="nucleotide sequence ID" value="NZ_JBFALK010000003.1"/>
</dbReference>
<evidence type="ECO:0000313" key="2">
    <source>
        <dbReference type="Proteomes" id="UP001551675"/>
    </source>
</evidence>
<organism evidence="1 2">
    <name type="scientific">Microtetraspora glauca</name>
    <dbReference type="NCBI Taxonomy" id="1996"/>
    <lineage>
        <taxon>Bacteria</taxon>
        <taxon>Bacillati</taxon>
        <taxon>Actinomycetota</taxon>
        <taxon>Actinomycetes</taxon>
        <taxon>Streptosporangiales</taxon>
        <taxon>Streptosporangiaceae</taxon>
        <taxon>Microtetraspora</taxon>
    </lineage>
</organism>
<comment type="caution">
    <text evidence="1">The sequence shown here is derived from an EMBL/GenBank/DDBJ whole genome shotgun (WGS) entry which is preliminary data.</text>
</comment>
<gene>
    <name evidence="1" type="ORF">AB0I59_07880</name>
</gene>
<proteinExistence type="predicted"/>